<dbReference type="AlphaFoldDB" id="A0A1Y2K6H2"/>
<evidence type="ECO:0000256" key="6">
    <source>
        <dbReference type="ARBA" id="ARBA00022741"/>
    </source>
</evidence>
<evidence type="ECO:0000313" key="14">
    <source>
        <dbReference type="EMBL" id="OSM03942.1"/>
    </source>
</evidence>
<dbReference type="EMBL" id="LVJN01000019">
    <property type="protein sequence ID" value="OSM03942.1"/>
    <property type="molecule type" value="Genomic_DNA"/>
</dbReference>
<gene>
    <name evidence="14" type="ORF">MAIT1_01025</name>
</gene>
<comment type="similarity">
    <text evidence="2">Belongs to the HPPK family.</text>
</comment>
<dbReference type="SUPFAM" id="SSF55083">
    <property type="entry name" value="6-hydroxymethyl-7,8-dihydropterin pyrophosphokinase, HPPK"/>
    <property type="match status" value="1"/>
</dbReference>
<protein>
    <recommendedName>
        <fullName evidence="4">2-amino-4-hydroxy-6-hydroxymethyldihydropteridine pyrophosphokinase</fullName>
        <ecNumber evidence="3">2.7.6.3</ecNumber>
    </recommendedName>
    <alternativeName>
        <fullName evidence="11">6-hydroxymethyl-7,8-dihydropterin pyrophosphokinase</fullName>
    </alternativeName>
    <alternativeName>
        <fullName evidence="12">7,8-dihydro-6-hydroxymethylpterin-pyrophosphokinase</fullName>
    </alternativeName>
</protein>
<evidence type="ECO:0000259" key="13">
    <source>
        <dbReference type="Pfam" id="PF01288"/>
    </source>
</evidence>
<dbReference type="GO" id="GO:0003848">
    <property type="term" value="F:2-amino-4-hydroxy-6-hydroxymethyldihydropteridine diphosphokinase activity"/>
    <property type="evidence" value="ECO:0007669"/>
    <property type="project" value="UniProtKB-EC"/>
</dbReference>
<dbReference type="NCBIfam" id="TIGR01498">
    <property type="entry name" value="folK"/>
    <property type="match status" value="1"/>
</dbReference>
<dbReference type="GO" id="GO:0046654">
    <property type="term" value="P:tetrahydrofolate biosynthetic process"/>
    <property type="evidence" value="ECO:0007669"/>
    <property type="project" value="UniProtKB-UniPathway"/>
</dbReference>
<dbReference type="UniPathway" id="UPA00077">
    <property type="reaction ID" value="UER00155"/>
</dbReference>
<evidence type="ECO:0000256" key="10">
    <source>
        <dbReference type="ARBA" id="ARBA00029409"/>
    </source>
</evidence>
<feature type="domain" description="7,8-dihydro-6-hydroxymethylpterin-pyrophosphokinase" evidence="13">
    <location>
        <begin position="1"/>
        <end position="74"/>
    </location>
</feature>
<keyword evidence="6" id="KW-0547">Nucleotide-binding</keyword>
<dbReference type="PANTHER" id="PTHR43071">
    <property type="entry name" value="2-AMINO-4-HYDROXY-6-HYDROXYMETHYLDIHYDROPTERIDINE PYROPHOSPHOKINASE"/>
    <property type="match status" value="1"/>
</dbReference>
<evidence type="ECO:0000256" key="9">
    <source>
        <dbReference type="ARBA" id="ARBA00022909"/>
    </source>
</evidence>
<keyword evidence="7 14" id="KW-0418">Kinase</keyword>
<keyword evidence="8" id="KW-0067">ATP-binding</keyword>
<evidence type="ECO:0000256" key="2">
    <source>
        <dbReference type="ARBA" id="ARBA00005810"/>
    </source>
</evidence>
<dbReference type="GO" id="GO:0046656">
    <property type="term" value="P:folic acid biosynthetic process"/>
    <property type="evidence" value="ECO:0007669"/>
    <property type="project" value="UniProtKB-KW"/>
</dbReference>
<sequence length="103" mass="11757">METTLTPSALLNTLLLIERDHGRDRTREVPLGPRTLDLDLLYYADRQLDAPDLTLPHPRLHQRRFVLTPLADVAGAWRHPVAGKSVDEMLRNLDDGERVERLA</sequence>
<evidence type="ECO:0000256" key="5">
    <source>
        <dbReference type="ARBA" id="ARBA00022679"/>
    </source>
</evidence>
<evidence type="ECO:0000256" key="7">
    <source>
        <dbReference type="ARBA" id="ARBA00022777"/>
    </source>
</evidence>
<proteinExistence type="inferred from homology"/>
<dbReference type="EC" id="2.7.6.3" evidence="3"/>
<evidence type="ECO:0000256" key="11">
    <source>
        <dbReference type="ARBA" id="ARBA00029766"/>
    </source>
</evidence>
<dbReference type="Gene3D" id="3.30.70.560">
    <property type="entry name" value="7,8-Dihydro-6-hydroxymethylpterin-pyrophosphokinase HPPK"/>
    <property type="match status" value="1"/>
</dbReference>
<evidence type="ECO:0000256" key="1">
    <source>
        <dbReference type="ARBA" id="ARBA00005051"/>
    </source>
</evidence>
<evidence type="ECO:0000256" key="8">
    <source>
        <dbReference type="ARBA" id="ARBA00022840"/>
    </source>
</evidence>
<dbReference type="InterPro" id="IPR000550">
    <property type="entry name" value="Hppk"/>
</dbReference>
<keyword evidence="15" id="KW-1185">Reference proteome</keyword>
<evidence type="ECO:0000256" key="12">
    <source>
        <dbReference type="ARBA" id="ARBA00033413"/>
    </source>
</evidence>
<comment type="caution">
    <text evidence="14">The sequence shown here is derived from an EMBL/GenBank/DDBJ whole genome shotgun (WGS) entry which is preliminary data.</text>
</comment>
<accession>A0A1Y2K6H2</accession>
<comment type="pathway">
    <text evidence="1">Cofactor biosynthesis; tetrahydrofolate biosynthesis; 2-amino-4-hydroxy-6-hydroxymethyl-7,8-dihydropteridine diphosphate from 7,8-dihydroneopterin triphosphate: step 4/4.</text>
</comment>
<keyword evidence="9" id="KW-0289">Folate biosynthesis</keyword>
<dbReference type="STRING" id="1434232.MAIT1_01025"/>
<organism evidence="14 15">
    <name type="scientific">Magnetofaba australis IT-1</name>
    <dbReference type="NCBI Taxonomy" id="1434232"/>
    <lineage>
        <taxon>Bacteria</taxon>
        <taxon>Pseudomonadati</taxon>
        <taxon>Pseudomonadota</taxon>
        <taxon>Magnetococcia</taxon>
        <taxon>Magnetococcales</taxon>
        <taxon>Magnetococcaceae</taxon>
        <taxon>Magnetofaba</taxon>
    </lineage>
</organism>
<evidence type="ECO:0000313" key="15">
    <source>
        <dbReference type="Proteomes" id="UP000194003"/>
    </source>
</evidence>
<dbReference type="GO" id="GO:0005524">
    <property type="term" value="F:ATP binding"/>
    <property type="evidence" value="ECO:0007669"/>
    <property type="project" value="UniProtKB-KW"/>
</dbReference>
<evidence type="ECO:0000256" key="4">
    <source>
        <dbReference type="ARBA" id="ARBA00016218"/>
    </source>
</evidence>
<dbReference type="CDD" id="cd00483">
    <property type="entry name" value="HPPK"/>
    <property type="match status" value="1"/>
</dbReference>
<dbReference type="InterPro" id="IPR035907">
    <property type="entry name" value="Hppk_sf"/>
</dbReference>
<dbReference type="Proteomes" id="UP000194003">
    <property type="component" value="Unassembled WGS sequence"/>
</dbReference>
<comment type="function">
    <text evidence="10">Catalyzes the transfer of pyrophosphate from adenosine triphosphate (ATP) to 6-hydroxymethyl-7,8-dihydropterin, an enzymatic step in folate biosynthesis pathway.</text>
</comment>
<evidence type="ECO:0000256" key="3">
    <source>
        <dbReference type="ARBA" id="ARBA00013253"/>
    </source>
</evidence>
<keyword evidence="5" id="KW-0808">Transferase</keyword>
<dbReference type="GO" id="GO:0016301">
    <property type="term" value="F:kinase activity"/>
    <property type="evidence" value="ECO:0007669"/>
    <property type="project" value="UniProtKB-KW"/>
</dbReference>
<dbReference type="Pfam" id="PF01288">
    <property type="entry name" value="HPPK"/>
    <property type="match status" value="1"/>
</dbReference>
<name>A0A1Y2K6H2_9PROT</name>
<dbReference type="PANTHER" id="PTHR43071:SF1">
    <property type="entry name" value="2-AMINO-4-HYDROXY-6-HYDROXYMETHYLDIHYDROPTERIDINE PYROPHOSPHOKINASE"/>
    <property type="match status" value="1"/>
</dbReference>
<reference evidence="14 15" key="1">
    <citation type="journal article" date="2016" name="BMC Genomics">
        <title>Combined genomic and structural analyses of a cultured magnetotactic bacterium reveals its niche adaptation to a dynamic environment.</title>
        <authorList>
            <person name="Araujo A.C."/>
            <person name="Morillo V."/>
            <person name="Cypriano J."/>
            <person name="Teixeira L.C."/>
            <person name="Leao P."/>
            <person name="Lyra S."/>
            <person name="Almeida L.G."/>
            <person name="Bazylinski D.A."/>
            <person name="Vasconcellos A.T."/>
            <person name="Abreu F."/>
            <person name="Lins U."/>
        </authorList>
    </citation>
    <scope>NUCLEOTIDE SEQUENCE [LARGE SCALE GENOMIC DNA]</scope>
    <source>
        <strain evidence="14 15">IT-1</strain>
    </source>
</reference>